<feature type="transmembrane region" description="Helical" evidence="1">
    <location>
        <begin position="57"/>
        <end position="76"/>
    </location>
</feature>
<keyword evidence="1" id="KW-0472">Membrane</keyword>
<dbReference type="RefSeq" id="WP_284136883.1">
    <property type="nucleotide sequence ID" value="NZ_JASJUT010000003.1"/>
</dbReference>
<feature type="transmembrane region" description="Helical" evidence="1">
    <location>
        <begin position="88"/>
        <end position="106"/>
    </location>
</feature>
<evidence type="ECO:0000313" key="3">
    <source>
        <dbReference type="Proteomes" id="UP001231915"/>
    </source>
</evidence>
<comment type="caution">
    <text evidence="2">The sequence shown here is derived from an EMBL/GenBank/DDBJ whole genome shotgun (WGS) entry which is preliminary data.</text>
</comment>
<protein>
    <submittedName>
        <fullName evidence="2">Uncharacterized protein</fullName>
    </submittedName>
</protein>
<sequence length="116" mass="12857">MNYKSIILSCYHWVLVAFSLLLYAPSLVPGAMSILAYYISLFVLLLSIITIKYGGRWCFKSTAVIVGLGIFIVNDYLRLVGSLPSSTWVGKLVMYGVFTVITTIGIRKCNHLVGTK</sequence>
<feature type="transmembrane region" description="Helical" evidence="1">
    <location>
        <begin position="30"/>
        <end position="50"/>
    </location>
</feature>
<proteinExistence type="predicted"/>
<evidence type="ECO:0000313" key="2">
    <source>
        <dbReference type="EMBL" id="MDK2595039.1"/>
    </source>
</evidence>
<reference evidence="2 3" key="1">
    <citation type="submission" date="2023-05" db="EMBL/GenBank/DDBJ databases">
        <title>Pseudoalteromonas ardens sp. nov., Pseudoalteromonas obscura sp. nov., and Pseudoalteromonas umbrosa sp. nov., isolated from the coral Montipora capitata.</title>
        <authorList>
            <person name="Thomas E.M."/>
            <person name="Smith E.M."/>
            <person name="Papke E."/>
            <person name="Shlafstein M.D."/>
            <person name="Oline D.K."/>
            <person name="Videau P."/>
            <person name="Saw J.H."/>
            <person name="Strangman W.K."/>
            <person name="Ushijima B."/>
        </authorList>
    </citation>
    <scope>NUCLEOTIDE SEQUENCE [LARGE SCALE GENOMIC DNA]</scope>
    <source>
        <strain evidence="2 3">P94</strain>
    </source>
</reference>
<accession>A0ABT7EJ34</accession>
<name>A0ABT7EJ34_9GAMM</name>
<evidence type="ECO:0000256" key="1">
    <source>
        <dbReference type="SAM" id="Phobius"/>
    </source>
</evidence>
<organism evidence="2 3">
    <name type="scientific">Pseudoalteromonas obscura</name>
    <dbReference type="NCBI Taxonomy" id="3048491"/>
    <lineage>
        <taxon>Bacteria</taxon>
        <taxon>Pseudomonadati</taxon>
        <taxon>Pseudomonadota</taxon>
        <taxon>Gammaproteobacteria</taxon>
        <taxon>Alteromonadales</taxon>
        <taxon>Pseudoalteromonadaceae</taxon>
        <taxon>Pseudoalteromonas</taxon>
    </lineage>
</organism>
<keyword evidence="3" id="KW-1185">Reference proteome</keyword>
<dbReference type="Proteomes" id="UP001231915">
    <property type="component" value="Unassembled WGS sequence"/>
</dbReference>
<gene>
    <name evidence="2" type="ORF">QNM18_08290</name>
</gene>
<dbReference type="EMBL" id="JASJUT010000003">
    <property type="protein sequence ID" value="MDK2595039.1"/>
    <property type="molecule type" value="Genomic_DNA"/>
</dbReference>
<feature type="transmembrane region" description="Helical" evidence="1">
    <location>
        <begin position="7"/>
        <end position="24"/>
    </location>
</feature>
<keyword evidence="1" id="KW-0812">Transmembrane</keyword>
<keyword evidence="1" id="KW-1133">Transmembrane helix</keyword>